<dbReference type="Proteomes" id="UP000036790">
    <property type="component" value="Unassembled WGS sequence"/>
</dbReference>
<reference evidence="1 2" key="2">
    <citation type="submission" date="2015-09" db="EMBL/GenBank/DDBJ databases">
        <title>Draft genome sequence of Xanthomonas oryzae pv. USA str. X11-5A.</title>
        <authorList>
            <person name="Knight B.M."/>
            <person name="Roberts D.P."/>
            <person name="Lin D."/>
            <person name="Hari K."/>
            <person name="Fletcher J."/>
            <person name="Melcher U."/>
            <person name="Blagden T."/>
            <person name="Winegar R.A."/>
        </authorList>
    </citation>
    <scope>NUCLEOTIDE SEQUENCE [LARGE SCALE GENOMIC DNA]</scope>
    <source>
        <strain evidence="1 2">X11-5A</strain>
    </source>
</reference>
<dbReference type="EMBL" id="LHUJ01000282">
    <property type="protein sequence ID" value="KOR41708.1"/>
    <property type="molecule type" value="Genomic_DNA"/>
</dbReference>
<evidence type="ECO:0000313" key="1">
    <source>
        <dbReference type="EMBL" id="KOR41708.1"/>
    </source>
</evidence>
<evidence type="ECO:0000313" key="2">
    <source>
        <dbReference type="Proteomes" id="UP000036790"/>
    </source>
</evidence>
<sequence length="99" mass="10681">MAGSEVKSHNLTEPGCNNVIEELDLTQLRALGYSVSVVTYGVRLSAGKHIMVATAWPWTSLIQEKDARLYNMAPDGSGGGGADRNRVRGRAVSKFKCNT</sequence>
<accession>A0AAP1EXG0</accession>
<name>A0AAP1EXG0_9XANT</name>
<protein>
    <submittedName>
        <fullName evidence="1">Uncharacterized protein</fullName>
    </submittedName>
</protein>
<comment type="caution">
    <text evidence="1">The sequence shown here is derived from an EMBL/GenBank/DDBJ whole genome shotgun (WGS) entry which is preliminary data.</text>
</comment>
<dbReference type="AlphaFoldDB" id="A0AAP1EXG0"/>
<reference evidence="1 2" key="1">
    <citation type="submission" date="2015-07" db="EMBL/GenBank/DDBJ databases">
        <authorList>
            <consortium name="Consortium for Microbial Forensics and Genomics (microFORGE)"/>
            <person name="Knight B.M."/>
            <person name="Roberts D.P."/>
            <person name="Lin D."/>
            <person name="Hari K."/>
            <person name="Fletcher J."/>
            <person name="Melcher U."/>
            <person name="Blagden T."/>
            <person name="Winegar R.A."/>
        </authorList>
    </citation>
    <scope>NUCLEOTIDE SEQUENCE [LARGE SCALE GENOMIC DNA]</scope>
    <source>
        <strain evidence="1 2">X11-5A</strain>
    </source>
</reference>
<gene>
    <name evidence="1" type="ORF">ADT25_16625</name>
</gene>
<organism evidence="1 2">
    <name type="scientific">Xanthomonas oryzae</name>
    <dbReference type="NCBI Taxonomy" id="347"/>
    <lineage>
        <taxon>Bacteria</taxon>
        <taxon>Pseudomonadati</taxon>
        <taxon>Pseudomonadota</taxon>
        <taxon>Gammaproteobacteria</taxon>
        <taxon>Lysobacterales</taxon>
        <taxon>Lysobacteraceae</taxon>
        <taxon>Xanthomonas</taxon>
    </lineage>
</organism>
<proteinExistence type="predicted"/>